<dbReference type="Gene3D" id="1.20.1050.10">
    <property type="match status" value="1"/>
</dbReference>
<dbReference type="AlphaFoldDB" id="A0A1I7H5T3"/>
<accession>A0A1I7H5T3</accession>
<dbReference type="PANTHER" id="PTHR43968">
    <property type="match status" value="1"/>
</dbReference>
<dbReference type="SFLD" id="SFLDS00019">
    <property type="entry name" value="Glutathione_Transferase_(cytos"/>
    <property type="match status" value="1"/>
</dbReference>
<dbReference type="PROSITE" id="PS50404">
    <property type="entry name" value="GST_NTER"/>
    <property type="match status" value="1"/>
</dbReference>
<evidence type="ECO:0000259" key="1">
    <source>
        <dbReference type="PROSITE" id="PS50404"/>
    </source>
</evidence>
<organism evidence="3 4">
    <name type="scientific">Nitrosomonas eutropha</name>
    <dbReference type="NCBI Taxonomy" id="916"/>
    <lineage>
        <taxon>Bacteria</taxon>
        <taxon>Pseudomonadati</taxon>
        <taxon>Pseudomonadota</taxon>
        <taxon>Betaproteobacteria</taxon>
        <taxon>Nitrosomonadales</taxon>
        <taxon>Nitrosomonadaceae</taxon>
        <taxon>Nitrosomonas</taxon>
    </lineage>
</organism>
<dbReference type="CDD" id="cd03049">
    <property type="entry name" value="GST_N_3"/>
    <property type="match status" value="1"/>
</dbReference>
<feature type="domain" description="GST N-terminal" evidence="1">
    <location>
        <begin position="1"/>
        <end position="78"/>
    </location>
</feature>
<dbReference type="GO" id="GO:0016740">
    <property type="term" value="F:transferase activity"/>
    <property type="evidence" value="ECO:0007669"/>
    <property type="project" value="UniProtKB-KW"/>
</dbReference>
<proteinExistence type="predicted"/>
<dbReference type="SUPFAM" id="SSF52833">
    <property type="entry name" value="Thioredoxin-like"/>
    <property type="match status" value="1"/>
</dbReference>
<reference evidence="3 4" key="1">
    <citation type="submission" date="2016-10" db="EMBL/GenBank/DDBJ databases">
        <authorList>
            <person name="de Groot N.N."/>
        </authorList>
    </citation>
    <scope>NUCLEOTIDE SEQUENCE [LARGE SCALE GENOMIC DNA]</scope>
    <source>
        <strain evidence="3 4">Nm24</strain>
    </source>
</reference>
<dbReference type="InterPro" id="IPR004045">
    <property type="entry name" value="Glutathione_S-Trfase_N"/>
</dbReference>
<evidence type="ECO:0000313" key="4">
    <source>
        <dbReference type="Proteomes" id="UP000183926"/>
    </source>
</evidence>
<dbReference type="InterPro" id="IPR036249">
    <property type="entry name" value="Thioredoxin-like_sf"/>
</dbReference>
<dbReference type="PROSITE" id="PS50405">
    <property type="entry name" value="GST_CTER"/>
    <property type="match status" value="1"/>
</dbReference>
<dbReference type="SUPFAM" id="SSF47616">
    <property type="entry name" value="GST C-terminal domain-like"/>
    <property type="match status" value="1"/>
</dbReference>
<dbReference type="InterPro" id="IPR050983">
    <property type="entry name" value="GST_Omega/HSP26"/>
</dbReference>
<name>A0A1I7H5T3_9PROT</name>
<dbReference type="InterPro" id="IPR036282">
    <property type="entry name" value="Glutathione-S-Trfase_C_sf"/>
</dbReference>
<dbReference type="EMBL" id="FPBL01000004">
    <property type="protein sequence ID" value="SFU56032.1"/>
    <property type="molecule type" value="Genomic_DNA"/>
</dbReference>
<dbReference type="Pfam" id="PF13410">
    <property type="entry name" value="GST_C_2"/>
    <property type="match status" value="1"/>
</dbReference>
<keyword evidence="3" id="KW-0808">Transferase</keyword>
<gene>
    <name evidence="3" type="ORF">SAMN05216339_10480</name>
</gene>
<sequence>MKLIGSLTSPYVRKVRIMLAEKSVNYEFTNDPPFSPDTKVAQVNPLGKVPALILDDGFILFDSRVIVEYLDDHGATGSTRLIPASGSERLRVKRWEALADGIIDACVAIYLERKRPESQQSHEWIERQQKKIDQGLQATSSDLGDQTWCEGASMTLADIALGCAFGYLDARFAEVKWRGTYPNLVRLANKLAERQSFKTTVAPN</sequence>
<dbReference type="InterPro" id="IPR010987">
    <property type="entry name" value="Glutathione-S-Trfase_C-like"/>
</dbReference>
<dbReference type="Pfam" id="PF13417">
    <property type="entry name" value="GST_N_3"/>
    <property type="match status" value="1"/>
</dbReference>
<dbReference type="OrthoDB" id="8634103at2"/>
<dbReference type="NCBIfam" id="NF007682">
    <property type="entry name" value="PRK10357.1"/>
    <property type="match status" value="1"/>
</dbReference>
<evidence type="ECO:0000259" key="2">
    <source>
        <dbReference type="PROSITE" id="PS50405"/>
    </source>
</evidence>
<dbReference type="Gene3D" id="3.40.30.10">
    <property type="entry name" value="Glutaredoxin"/>
    <property type="match status" value="1"/>
</dbReference>
<dbReference type="GO" id="GO:0005737">
    <property type="term" value="C:cytoplasm"/>
    <property type="evidence" value="ECO:0007669"/>
    <property type="project" value="TreeGrafter"/>
</dbReference>
<dbReference type="PANTHER" id="PTHR43968:SF6">
    <property type="entry name" value="GLUTATHIONE S-TRANSFERASE OMEGA"/>
    <property type="match status" value="1"/>
</dbReference>
<dbReference type="CDD" id="cd03205">
    <property type="entry name" value="GST_C_6"/>
    <property type="match status" value="1"/>
</dbReference>
<dbReference type="SFLD" id="SFLDG00358">
    <property type="entry name" value="Main_(cytGST)"/>
    <property type="match status" value="1"/>
</dbReference>
<dbReference type="Proteomes" id="UP000183926">
    <property type="component" value="Unassembled WGS sequence"/>
</dbReference>
<protein>
    <submittedName>
        <fullName evidence="3">Glutathione S-transferase</fullName>
    </submittedName>
</protein>
<dbReference type="RefSeq" id="WP_074927966.1">
    <property type="nucleotide sequence ID" value="NZ_FPBL01000004.1"/>
</dbReference>
<dbReference type="InterPro" id="IPR040079">
    <property type="entry name" value="Glutathione_S-Trfase"/>
</dbReference>
<evidence type="ECO:0000313" key="3">
    <source>
        <dbReference type="EMBL" id="SFU56032.1"/>
    </source>
</evidence>
<feature type="domain" description="GST C-terminal" evidence="2">
    <location>
        <begin position="85"/>
        <end position="204"/>
    </location>
</feature>